<evidence type="ECO:0000313" key="7">
    <source>
        <dbReference type="Proteomes" id="UP001209701"/>
    </source>
</evidence>
<comment type="similarity">
    <text evidence="1">Belongs to the LysR transcriptional regulatory family.</text>
</comment>
<dbReference type="InterPro" id="IPR036388">
    <property type="entry name" value="WH-like_DNA-bd_sf"/>
</dbReference>
<dbReference type="PROSITE" id="PS50931">
    <property type="entry name" value="HTH_LYSR"/>
    <property type="match status" value="1"/>
</dbReference>
<dbReference type="SUPFAM" id="SSF46785">
    <property type="entry name" value="Winged helix' DNA-binding domain"/>
    <property type="match status" value="1"/>
</dbReference>
<dbReference type="InterPro" id="IPR005119">
    <property type="entry name" value="LysR_subst-bd"/>
</dbReference>
<accession>A0ABT2YDA7</accession>
<dbReference type="PANTHER" id="PTHR30419:SF8">
    <property type="entry name" value="NITROGEN ASSIMILATION TRANSCRIPTIONAL ACTIVATOR-RELATED"/>
    <property type="match status" value="1"/>
</dbReference>
<dbReference type="InterPro" id="IPR000847">
    <property type="entry name" value="LysR_HTH_N"/>
</dbReference>
<evidence type="ECO:0000259" key="5">
    <source>
        <dbReference type="PROSITE" id="PS50931"/>
    </source>
</evidence>
<dbReference type="Proteomes" id="UP001209701">
    <property type="component" value="Unassembled WGS sequence"/>
</dbReference>
<evidence type="ECO:0000313" key="6">
    <source>
        <dbReference type="EMBL" id="MCV2368032.1"/>
    </source>
</evidence>
<dbReference type="InterPro" id="IPR050950">
    <property type="entry name" value="HTH-type_LysR_regulators"/>
</dbReference>
<keyword evidence="3" id="KW-0238">DNA-binding</keyword>
<dbReference type="Pfam" id="PF03466">
    <property type="entry name" value="LysR_substrate"/>
    <property type="match status" value="1"/>
</dbReference>
<dbReference type="Gene3D" id="1.10.10.10">
    <property type="entry name" value="Winged helix-like DNA-binding domain superfamily/Winged helix DNA-binding domain"/>
    <property type="match status" value="1"/>
</dbReference>
<dbReference type="InterPro" id="IPR036390">
    <property type="entry name" value="WH_DNA-bd_sf"/>
</dbReference>
<evidence type="ECO:0000256" key="3">
    <source>
        <dbReference type="ARBA" id="ARBA00023125"/>
    </source>
</evidence>
<comment type="caution">
    <text evidence="6">The sequence shown here is derived from an EMBL/GenBank/DDBJ whole genome shotgun (WGS) entry which is preliminary data.</text>
</comment>
<keyword evidence="4" id="KW-0804">Transcription</keyword>
<dbReference type="PRINTS" id="PR00039">
    <property type="entry name" value="HTHLYSR"/>
</dbReference>
<dbReference type="EMBL" id="JAJIRN010000003">
    <property type="protein sequence ID" value="MCV2368032.1"/>
    <property type="molecule type" value="Genomic_DNA"/>
</dbReference>
<evidence type="ECO:0000256" key="2">
    <source>
        <dbReference type="ARBA" id="ARBA00023015"/>
    </source>
</evidence>
<organism evidence="6 7">
    <name type="scientific">Roseateles oligotrophus</name>
    <dbReference type="NCBI Taxonomy" id="1769250"/>
    <lineage>
        <taxon>Bacteria</taxon>
        <taxon>Pseudomonadati</taxon>
        <taxon>Pseudomonadota</taxon>
        <taxon>Betaproteobacteria</taxon>
        <taxon>Burkholderiales</taxon>
        <taxon>Sphaerotilaceae</taxon>
        <taxon>Roseateles</taxon>
    </lineage>
</organism>
<reference evidence="6 7" key="1">
    <citation type="submission" date="2021-11" db="EMBL/GenBank/DDBJ databases">
        <authorList>
            <person name="Liang Q."/>
            <person name="Mou H."/>
            <person name="Liu Z."/>
        </authorList>
    </citation>
    <scope>NUCLEOTIDE SEQUENCE [LARGE SCALE GENOMIC DNA]</scope>
    <source>
        <strain evidence="6 7">CHU3</strain>
    </source>
</reference>
<name>A0ABT2YDA7_9BURK</name>
<evidence type="ECO:0000256" key="4">
    <source>
        <dbReference type="ARBA" id="ARBA00023163"/>
    </source>
</evidence>
<dbReference type="RefSeq" id="WP_263570655.1">
    <property type="nucleotide sequence ID" value="NZ_JAJIRN010000003.1"/>
</dbReference>
<dbReference type="SUPFAM" id="SSF53850">
    <property type="entry name" value="Periplasmic binding protein-like II"/>
    <property type="match status" value="1"/>
</dbReference>
<keyword evidence="7" id="KW-1185">Reference proteome</keyword>
<sequence>MSDTNPLTPDEAEGFVGRRLSLRHLRVVQAIATAGSLSEAADLLHVTQPAVSKTLAEIERGLGQTLFQRRGRSLRATVLGQRMVTLAAKLEADMLRGAGDVASILRGASGELLIGATNSALALVLPNAMMAMKQAYPNVTLSVRTHALTGLVTELREGRLDLVIARMPEHEMPQDLDAHRLLEQREVLAISSVHPLAKAGRQLGWDTLNSQAWIWPLPGTRSRALQDRLWQSMQLELPTNLIETGDITLTLSMMKRMPLLALLPLHVARVAAQNGLLVILPLDINLGLADLTLWHLREPQSEVVSRFIELLRTAAQA</sequence>
<feature type="domain" description="HTH lysR-type" evidence="5">
    <location>
        <begin position="20"/>
        <end position="77"/>
    </location>
</feature>
<dbReference type="PANTHER" id="PTHR30419">
    <property type="entry name" value="HTH-TYPE TRANSCRIPTIONAL REGULATOR YBHD"/>
    <property type="match status" value="1"/>
</dbReference>
<evidence type="ECO:0000256" key="1">
    <source>
        <dbReference type="ARBA" id="ARBA00009437"/>
    </source>
</evidence>
<dbReference type="Pfam" id="PF00126">
    <property type="entry name" value="HTH_1"/>
    <property type="match status" value="1"/>
</dbReference>
<keyword evidence="2" id="KW-0805">Transcription regulation</keyword>
<proteinExistence type="inferred from homology"/>
<dbReference type="Gene3D" id="3.40.190.290">
    <property type="match status" value="1"/>
</dbReference>
<gene>
    <name evidence="6" type="ORF">LNV07_07965</name>
</gene>
<protein>
    <submittedName>
        <fullName evidence="6">LysR family transcriptional regulator</fullName>
    </submittedName>
</protein>